<protein>
    <recommendedName>
        <fullName evidence="2">CRAL-TRIO domain-containing protein</fullName>
    </recommendedName>
</protein>
<dbReference type="InterPro" id="IPR036865">
    <property type="entry name" value="CRAL-TRIO_dom_sf"/>
</dbReference>
<dbReference type="PANTHER" id="PTHR46818:SF1">
    <property type="entry name" value="CHROMOSOME UNDETERMINED SCAFFOLD_125, WHOLE GENOME SHOTGUN SEQUENCE"/>
    <property type="match status" value="1"/>
</dbReference>
<dbReference type="EMBL" id="JAAPAO010000016">
    <property type="protein sequence ID" value="KAF4677309.1"/>
    <property type="molecule type" value="Genomic_DNA"/>
</dbReference>
<evidence type="ECO:0000313" key="3">
    <source>
        <dbReference type="EMBL" id="KAF4677309.1"/>
    </source>
</evidence>
<dbReference type="CDD" id="cd00170">
    <property type="entry name" value="SEC14"/>
    <property type="match status" value="1"/>
</dbReference>
<dbReference type="SUPFAM" id="SSF52087">
    <property type="entry name" value="CRAL/TRIO domain"/>
    <property type="match status" value="1"/>
</dbReference>
<dbReference type="SUPFAM" id="SSF46938">
    <property type="entry name" value="CRAL/TRIO N-terminal domain"/>
    <property type="match status" value="1"/>
</dbReference>
<dbReference type="Proteomes" id="UP000591131">
    <property type="component" value="Unassembled WGS sequence"/>
</dbReference>
<sequence length="1350" mass="151762">MSDSPGIQPSLSRHRGSFVLSDDSFEDCFESSASESRRGSGNETLSLSVVEISMAKLIEMEDRIYALEIRNSDLESEARLIPREIELRPAEREAQCRIYVWEWLASREADRLSPHDITKGTLADIVKEVNVDRGLVTFSIFYGDSSARILMRYASPRRWLQIVTTLQKVYKIYVSVFMPVDKCTYNVVFKNLIRTVDPRPFISISCLMSISVNYPIGPFTLPPELLTLSVDDKHIFTRYNDGSVDRRIFCNIALSEQELDEIEELNDYLSSLGVLLRRRMETKKLRYLISTGGNVKKAAAMMMETERWRESFFEEPIDDREIYSDLNLGFVYISGRDKYLRPCLVVRVAEMLRNDVDQAASLRCVCFLMEFITRYMLLPGKCESTITLLDLENIGLMQFVPAVARTRAIFGDASGHGFRDCSISRATYVTLFCYQKILAEHYVGRSALTFVKSAPTALERLISGLVPEEKRRKIVYVKDNRDIAKCLGLPTVRGELWERGVPHRPLRFAAESVKYFRALGLPQPERVMFRDEVTPTQREVRSTSPGGVCKILMGVANLPSPVPEGTMEDMMEDDYDLVMTHAYSESQDGWQTFQKPHCPRTASTGSEETPVAQYSSLATTFLPQRLGSFKKLGRSKPGPRMTPERPSRAFTRGHIDALACTLRMRANYWVTVYRIHVVLPFKPRVRLAEPPRTASISDPSGAGVPPIGDLDDDPWTDKYFIYQSMSRNILSKVRLVCRAPYSRGIAHAVERLAMLEKGLSEAADGVALIKTSRDLIRLLKRDADKLPDGGILSPQGALALINKAAAERLDDLAPSQCCELLFYLTEARQWALCDKDIISRLVKKGVGGESVAVKDVTIAIHAATALELESDKKIKLAVSKALAALDFNAPSFLDVARLAVVLGACTTRAFASEQLVQKLSEALLSSCPERALSIGELDIVSNALVSLCRSLPRDVAVNGRGELLEKLLAHNGEWSSNATCDVLYSAHVLGTPLHDSLAVETMLDSFDPAKVQCADRLCRLLASVPSAELPFVAQCTLPHLHISELSRSNALKVASGLLMHSSSFDEAIKDTCDRLVELANTMNHRHAWECMAICKQFHHDALLEASCRVLLAGKQRFTAANRTLLGEVLGEVKRRDRRVPAVLEDLKERINDDDGGNMKADVALSSKGRQSNKHTDEDDLPGDDSLFLDSELKCLRKAAKRTKLMGGSGPAEENENLYESFCRSKLLTMLEKMEAGHDPVAEVNAMIKQQRDNRREKLRNADEGPQVTGRLKKKRKPRNEREKRRLALFKMGNYQPFIFAKQQLEVLRAREMDIAKECWALRNPQVRKRRKAAEVRKNEEEHLKRMFTVS</sequence>
<feature type="domain" description="CRAL-TRIO" evidence="2">
    <location>
        <begin position="328"/>
        <end position="399"/>
    </location>
</feature>
<dbReference type="InterPro" id="IPR036273">
    <property type="entry name" value="CRAL/TRIO_N_dom_sf"/>
</dbReference>
<gene>
    <name evidence="3" type="ORF">FOL47_002237</name>
</gene>
<keyword evidence="4" id="KW-1185">Reference proteome</keyword>
<feature type="region of interest" description="Disordered" evidence="1">
    <location>
        <begin position="1154"/>
        <end position="1182"/>
    </location>
</feature>
<dbReference type="InterPro" id="IPR001251">
    <property type="entry name" value="CRAL-TRIO_dom"/>
</dbReference>
<organism evidence="3 4">
    <name type="scientific">Perkinsus chesapeaki</name>
    <name type="common">Clam parasite</name>
    <name type="synonym">Perkinsus andrewsi</name>
    <dbReference type="NCBI Taxonomy" id="330153"/>
    <lineage>
        <taxon>Eukaryota</taxon>
        <taxon>Sar</taxon>
        <taxon>Alveolata</taxon>
        <taxon>Perkinsozoa</taxon>
        <taxon>Perkinsea</taxon>
        <taxon>Perkinsida</taxon>
        <taxon>Perkinsidae</taxon>
        <taxon>Perkinsus</taxon>
    </lineage>
</organism>
<dbReference type="PANTHER" id="PTHR46818">
    <property type="entry name" value="DOMAIN-CONTAINING PROTEIN, PUTATIVE-RELATED"/>
    <property type="match status" value="1"/>
</dbReference>
<dbReference type="Pfam" id="PF00650">
    <property type="entry name" value="CRAL_TRIO"/>
    <property type="match status" value="1"/>
</dbReference>
<evidence type="ECO:0000259" key="2">
    <source>
        <dbReference type="Pfam" id="PF00650"/>
    </source>
</evidence>
<feature type="compositionally biased region" description="Basic and acidic residues" evidence="1">
    <location>
        <begin position="1250"/>
        <end position="1262"/>
    </location>
</feature>
<accession>A0A7J6N097</accession>
<comment type="caution">
    <text evidence="3">The sequence shown here is derived from an EMBL/GenBank/DDBJ whole genome shotgun (WGS) entry which is preliminary data.</text>
</comment>
<dbReference type="OrthoDB" id="7777654at2759"/>
<evidence type="ECO:0000256" key="1">
    <source>
        <dbReference type="SAM" id="MobiDB-lite"/>
    </source>
</evidence>
<proteinExistence type="predicted"/>
<evidence type="ECO:0000313" key="4">
    <source>
        <dbReference type="Proteomes" id="UP000591131"/>
    </source>
</evidence>
<name>A0A7J6N097_PERCH</name>
<dbReference type="Gene3D" id="3.40.525.10">
    <property type="entry name" value="CRAL-TRIO lipid binding domain"/>
    <property type="match status" value="1"/>
</dbReference>
<reference evidence="3 4" key="1">
    <citation type="submission" date="2020-04" db="EMBL/GenBank/DDBJ databases">
        <title>Perkinsus chesapeaki whole genome sequence.</title>
        <authorList>
            <person name="Bogema D.R."/>
        </authorList>
    </citation>
    <scope>NUCLEOTIDE SEQUENCE [LARGE SCALE GENOMIC DNA]</scope>
    <source>
        <strain evidence="3">ATCC PRA-425</strain>
    </source>
</reference>
<feature type="region of interest" description="Disordered" evidence="1">
    <location>
        <begin position="1250"/>
        <end position="1281"/>
    </location>
</feature>